<dbReference type="OrthoDB" id="9988742at2"/>
<dbReference type="EMBL" id="LKEV01000008">
    <property type="protein sequence ID" value="KQB83993.1"/>
    <property type="molecule type" value="Genomic_DNA"/>
</dbReference>
<keyword evidence="3" id="KW-1185">Reference proteome</keyword>
<dbReference type="RefSeq" id="WP_055179028.1">
    <property type="nucleotide sequence ID" value="NZ_JAUSQY010000001.1"/>
</dbReference>
<evidence type="ECO:0000313" key="2">
    <source>
        <dbReference type="EMBL" id="KQB83993.1"/>
    </source>
</evidence>
<gene>
    <name evidence="2" type="ORF">Clow_02194</name>
</gene>
<dbReference type="InterPro" id="IPR002145">
    <property type="entry name" value="CopG"/>
</dbReference>
<reference evidence="2 3" key="1">
    <citation type="submission" date="2015-10" db="EMBL/GenBank/DDBJ databases">
        <title>Corynebacteirum lowii and Corynebacterium oculi species nova, derived from human clinical disease and and emended description of Corynebacterium mastiditis.</title>
        <authorList>
            <person name="Bernard K."/>
            <person name="Pacheco A.L."/>
            <person name="Mcdougall C."/>
            <person name="Burtx T."/>
            <person name="Weibe D."/>
            <person name="Tyler S."/>
            <person name="Olson A.B."/>
            <person name="Cnockaert M."/>
            <person name="Eguchi H."/>
            <person name="Kuwahara T."/>
            <person name="Nakayama-Imaohji H."/>
            <person name="Boudewijins M."/>
            <person name="Van Hoecke F."/>
            <person name="Bernier A.-M."/>
            <person name="Vandamme P."/>
        </authorList>
    </citation>
    <scope>NUCLEOTIDE SEQUENCE [LARGE SCALE GENOMIC DNA]</scope>
    <source>
        <strain evidence="2 3">NML 130206</strain>
    </source>
</reference>
<feature type="domain" description="Ribbon-helix-helix protein CopG" evidence="1">
    <location>
        <begin position="32"/>
        <end position="70"/>
    </location>
</feature>
<evidence type="ECO:0000313" key="3">
    <source>
        <dbReference type="Proteomes" id="UP000050488"/>
    </source>
</evidence>
<dbReference type="CDD" id="cd21631">
    <property type="entry name" value="RHH_CopG_NikR-like"/>
    <property type="match status" value="1"/>
</dbReference>
<proteinExistence type="predicted"/>
<dbReference type="Proteomes" id="UP000050488">
    <property type="component" value="Unassembled WGS sequence"/>
</dbReference>
<sequence length="90" mass="9740">MMDPTFFDKNDFSDALDSARKADWEPSPMTAFTARLPQSTLAALRDLAQSRGVTTGQMIRDILTEAVATEVAPEKTIPVSALRALIAQAS</sequence>
<protein>
    <recommendedName>
        <fullName evidence="1">Ribbon-helix-helix protein CopG domain-containing protein</fullName>
    </recommendedName>
</protein>
<accession>A0A0Q0YCP1</accession>
<name>A0A0Q0YCP1_9CORY</name>
<dbReference type="SUPFAM" id="SSF47598">
    <property type="entry name" value="Ribbon-helix-helix"/>
    <property type="match status" value="1"/>
</dbReference>
<dbReference type="Pfam" id="PF01402">
    <property type="entry name" value="RHH_1"/>
    <property type="match status" value="1"/>
</dbReference>
<dbReference type="GO" id="GO:0006355">
    <property type="term" value="P:regulation of DNA-templated transcription"/>
    <property type="evidence" value="ECO:0007669"/>
    <property type="project" value="InterPro"/>
</dbReference>
<dbReference type="InterPro" id="IPR010985">
    <property type="entry name" value="Ribbon_hlx_hlx"/>
</dbReference>
<dbReference type="PATRIC" id="fig|1544413.3.peg.2192"/>
<organism evidence="2 3">
    <name type="scientific">Corynebacterium lowii</name>
    <dbReference type="NCBI Taxonomy" id="1544413"/>
    <lineage>
        <taxon>Bacteria</taxon>
        <taxon>Bacillati</taxon>
        <taxon>Actinomycetota</taxon>
        <taxon>Actinomycetes</taxon>
        <taxon>Mycobacteriales</taxon>
        <taxon>Corynebacteriaceae</taxon>
        <taxon>Corynebacterium</taxon>
    </lineage>
</organism>
<evidence type="ECO:0000259" key="1">
    <source>
        <dbReference type="Pfam" id="PF01402"/>
    </source>
</evidence>
<dbReference type="AlphaFoldDB" id="A0A0Q0YCP1"/>
<comment type="caution">
    <text evidence="2">The sequence shown here is derived from an EMBL/GenBank/DDBJ whole genome shotgun (WGS) entry which is preliminary data.</text>
</comment>